<evidence type="ECO:0000313" key="3">
    <source>
        <dbReference type="Proteomes" id="UP001055439"/>
    </source>
</evidence>
<keyword evidence="3" id="KW-1185">Reference proteome</keyword>
<evidence type="ECO:0000313" key="2">
    <source>
        <dbReference type="EMBL" id="URE07549.1"/>
    </source>
</evidence>
<proteinExistence type="predicted"/>
<evidence type="ECO:0000256" key="1">
    <source>
        <dbReference type="SAM" id="MobiDB-lite"/>
    </source>
</evidence>
<feature type="compositionally biased region" description="Low complexity" evidence="1">
    <location>
        <begin position="138"/>
        <end position="158"/>
    </location>
</feature>
<feature type="region of interest" description="Disordered" evidence="1">
    <location>
        <begin position="43"/>
        <end position="62"/>
    </location>
</feature>
<gene>
    <name evidence="2" type="ORF">MUK42_27233</name>
</gene>
<reference evidence="2" key="1">
    <citation type="submission" date="2022-05" db="EMBL/GenBank/DDBJ databases">
        <title>The Musa troglodytarum L. genome provides insights into the mechanism of non-climacteric behaviour and enrichment of carotenoids.</title>
        <authorList>
            <person name="Wang J."/>
        </authorList>
    </citation>
    <scope>NUCLEOTIDE SEQUENCE</scope>
    <source>
        <tissue evidence="2">Leaf</tissue>
    </source>
</reference>
<accession>A0A9E7K7Q4</accession>
<feature type="region of interest" description="Disordered" evidence="1">
    <location>
        <begin position="130"/>
        <end position="173"/>
    </location>
</feature>
<organism evidence="2 3">
    <name type="scientific">Musa troglodytarum</name>
    <name type="common">fe'i banana</name>
    <dbReference type="NCBI Taxonomy" id="320322"/>
    <lineage>
        <taxon>Eukaryota</taxon>
        <taxon>Viridiplantae</taxon>
        <taxon>Streptophyta</taxon>
        <taxon>Embryophyta</taxon>
        <taxon>Tracheophyta</taxon>
        <taxon>Spermatophyta</taxon>
        <taxon>Magnoliopsida</taxon>
        <taxon>Liliopsida</taxon>
        <taxon>Zingiberales</taxon>
        <taxon>Musaceae</taxon>
        <taxon>Musa</taxon>
    </lineage>
</organism>
<protein>
    <submittedName>
        <fullName evidence="2">Uncharacterized protein</fullName>
    </submittedName>
</protein>
<dbReference type="Proteomes" id="UP001055439">
    <property type="component" value="Chromosome 5"/>
</dbReference>
<dbReference type="EMBL" id="CP097507">
    <property type="protein sequence ID" value="URE07549.1"/>
    <property type="molecule type" value="Genomic_DNA"/>
</dbReference>
<name>A0A9E7K7Q4_9LILI</name>
<dbReference type="AlphaFoldDB" id="A0A9E7K7Q4"/>
<sequence>MRPRGIWPTGTPFLESGNTVGPTSHNHMGRPLTAQYRPAAVTHGVGARQGRDRRAHSIPPCRKTENPTWVDLDHTRHKIRLDSSCPMRGDAYMHAMHAKNHQTEAKVQKQNNNPSYHPIIFHINARKQSPISAREASSKLTAPPSLLSPPASLNTSLPFSSPQAIGLSSPPIS</sequence>